<organism evidence="1 2">
    <name type="scientific">Choristoneura fumiferana</name>
    <name type="common">Spruce budworm moth</name>
    <name type="synonym">Archips fumiferana</name>
    <dbReference type="NCBI Taxonomy" id="7141"/>
    <lineage>
        <taxon>Eukaryota</taxon>
        <taxon>Metazoa</taxon>
        <taxon>Ecdysozoa</taxon>
        <taxon>Arthropoda</taxon>
        <taxon>Hexapoda</taxon>
        <taxon>Insecta</taxon>
        <taxon>Pterygota</taxon>
        <taxon>Neoptera</taxon>
        <taxon>Endopterygota</taxon>
        <taxon>Lepidoptera</taxon>
        <taxon>Glossata</taxon>
        <taxon>Ditrysia</taxon>
        <taxon>Tortricoidea</taxon>
        <taxon>Tortricidae</taxon>
        <taxon>Tortricinae</taxon>
        <taxon>Choristoneura</taxon>
    </lineage>
</organism>
<keyword evidence="2" id="KW-1185">Reference proteome</keyword>
<protein>
    <submittedName>
        <fullName evidence="1">Uncharacterized protein</fullName>
    </submittedName>
</protein>
<proteinExistence type="predicted"/>
<dbReference type="Proteomes" id="UP001064048">
    <property type="component" value="Chromosome 3"/>
</dbReference>
<evidence type="ECO:0000313" key="1">
    <source>
        <dbReference type="EMBL" id="KAI8427287.1"/>
    </source>
</evidence>
<accession>A0ACC0JSZ8</accession>
<reference evidence="1 2" key="1">
    <citation type="journal article" date="2022" name="Genome Biol. Evol.">
        <title>The Spruce Budworm Genome: Reconstructing the Evolutionary History of Antifreeze Proteins.</title>
        <authorList>
            <person name="Beliveau C."/>
            <person name="Gagne P."/>
            <person name="Picq S."/>
            <person name="Vernygora O."/>
            <person name="Keeling C.I."/>
            <person name="Pinkney K."/>
            <person name="Doucet D."/>
            <person name="Wen F."/>
            <person name="Johnston J.S."/>
            <person name="Maaroufi H."/>
            <person name="Boyle B."/>
            <person name="Laroche J."/>
            <person name="Dewar K."/>
            <person name="Juretic N."/>
            <person name="Blackburn G."/>
            <person name="Nisole A."/>
            <person name="Brunet B."/>
            <person name="Brandao M."/>
            <person name="Lumley L."/>
            <person name="Duan J."/>
            <person name="Quan G."/>
            <person name="Lucarotti C.J."/>
            <person name="Roe A.D."/>
            <person name="Sperling F.A.H."/>
            <person name="Levesque R.C."/>
            <person name="Cusson M."/>
        </authorList>
    </citation>
    <scope>NUCLEOTIDE SEQUENCE [LARGE SCALE GENOMIC DNA]</scope>
    <source>
        <strain evidence="1">Glfc:IPQL:Cfum</strain>
    </source>
</reference>
<comment type="caution">
    <text evidence="1">The sequence shown here is derived from an EMBL/GenBank/DDBJ whole genome shotgun (WGS) entry which is preliminary data.</text>
</comment>
<dbReference type="EMBL" id="CM046103">
    <property type="protein sequence ID" value="KAI8427287.1"/>
    <property type="molecule type" value="Genomic_DNA"/>
</dbReference>
<gene>
    <name evidence="1" type="ORF">MSG28_001874</name>
</gene>
<name>A0ACC0JSZ8_CHOFU</name>
<sequence>MSPLARSLLALAAAALLHSACAALKNVGDECNTQTEGCLLGKPHVLPTVHIRPGVENASVDIPNCELHGLVLATFNMKCFCGITYSVPVPPPRRAAPFRLRLRAAPHRSASTPCASNLLRVGLVVTACDDVVKAPTLQLPKAPFDSPVTVQRNVPIKDIECGKLSNLTPQCDAHFCGPCEVVAVAVDDDRRDERQLGHQRGGGEREQRASERGHGGECPRPPRATLITRPAPANELPKQINYVPCITLVRLFISGRWTRYKLCARRARALPAMSPLARSLLALAAAALLHGACVEADASQCTTVIHGVSSSAEYDLVTVYIPAGVQASTVTIPNPCKYGYTPIGELVMVCDDVKPTVYVPDLPQYSPATVYRNGDYTKQAAPVSVIIWCPAADPPTISV</sequence>
<evidence type="ECO:0000313" key="2">
    <source>
        <dbReference type="Proteomes" id="UP001064048"/>
    </source>
</evidence>